<accession>A0AA41Y718</accession>
<dbReference type="AlphaFoldDB" id="A0AA41Y718"/>
<name>A0AA41Y718_9BACT</name>
<evidence type="ECO:0000313" key="3">
    <source>
        <dbReference type="Proteomes" id="UP001163821"/>
    </source>
</evidence>
<dbReference type="RefSeq" id="WP_282593202.1">
    <property type="nucleotide sequence ID" value="NZ_JAPAAF010000043.1"/>
</dbReference>
<dbReference type="InterPro" id="IPR019734">
    <property type="entry name" value="TPR_rpt"/>
</dbReference>
<dbReference type="Gene3D" id="1.25.40.10">
    <property type="entry name" value="Tetratricopeptide repeat domain"/>
    <property type="match status" value="1"/>
</dbReference>
<keyword evidence="3" id="KW-1185">Reference proteome</keyword>
<dbReference type="InterPro" id="IPR011990">
    <property type="entry name" value="TPR-like_helical_dom_sf"/>
</dbReference>
<gene>
    <name evidence="2" type="ORF">N2K84_17870</name>
</gene>
<evidence type="ECO:0000256" key="1">
    <source>
        <dbReference type="PROSITE-ProRule" id="PRU00339"/>
    </source>
</evidence>
<dbReference type="SUPFAM" id="SSF48452">
    <property type="entry name" value="TPR-like"/>
    <property type="match status" value="1"/>
</dbReference>
<dbReference type="Pfam" id="PF00515">
    <property type="entry name" value="TPR_1"/>
    <property type="match status" value="1"/>
</dbReference>
<keyword evidence="1" id="KW-0802">TPR repeat</keyword>
<evidence type="ECO:0000313" key="2">
    <source>
        <dbReference type="EMBL" id="MCW0484611.1"/>
    </source>
</evidence>
<organism evidence="2 3">
    <name type="scientific">Gaoshiqia sediminis</name>
    <dbReference type="NCBI Taxonomy" id="2986998"/>
    <lineage>
        <taxon>Bacteria</taxon>
        <taxon>Pseudomonadati</taxon>
        <taxon>Bacteroidota</taxon>
        <taxon>Bacteroidia</taxon>
        <taxon>Marinilabiliales</taxon>
        <taxon>Prolixibacteraceae</taxon>
        <taxon>Gaoshiqia</taxon>
    </lineage>
</organism>
<sequence length="88" mass="10198">MEKILKLIETNQLEQAQVMLQERLQKQPEDAGAYFLLGQIFCKKQEWGMAINCFRQALEIAPDYPRAKTQIDMANAILGYFTPDMFNP</sequence>
<dbReference type="EMBL" id="JAPAAF010000043">
    <property type="protein sequence ID" value="MCW0484611.1"/>
    <property type="molecule type" value="Genomic_DNA"/>
</dbReference>
<comment type="caution">
    <text evidence="2">The sequence shown here is derived from an EMBL/GenBank/DDBJ whole genome shotgun (WGS) entry which is preliminary data.</text>
</comment>
<dbReference type="Proteomes" id="UP001163821">
    <property type="component" value="Unassembled WGS sequence"/>
</dbReference>
<protein>
    <submittedName>
        <fullName evidence="2">Tetratricopeptide repeat protein</fullName>
    </submittedName>
</protein>
<dbReference type="SMART" id="SM00028">
    <property type="entry name" value="TPR"/>
    <property type="match status" value="1"/>
</dbReference>
<feature type="repeat" description="TPR" evidence="1">
    <location>
        <begin position="31"/>
        <end position="64"/>
    </location>
</feature>
<dbReference type="PROSITE" id="PS50005">
    <property type="entry name" value="TPR"/>
    <property type="match status" value="1"/>
</dbReference>
<proteinExistence type="predicted"/>
<reference evidence="2" key="1">
    <citation type="submission" date="2022-10" db="EMBL/GenBank/DDBJ databases">
        <title>Gaoshiqiia sediminis gen. nov., sp. nov., isolated from coastal sediment.</title>
        <authorList>
            <person name="Yu W.X."/>
            <person name="Mu D.S."/>
            <person name="Du J.Z."/>
            <person name="Liang Y.Q."/>
        </authorList>
    </citation>
    <scope>NUCLEOTIDE SEQUENCE</scope>
    <source>
        <strain evidence="2">A06</strain>
    </source>
</reference>